<dbReference type="Proteomes" id="UP000031668">
    <property type="component" value="Unassembled WGS sequence"/>
</dbReference>
<feature type="region of interest" description="Disordered" evidence="1">
    <location>
        <begin position="29"/>
        <end position="48"/>
    </location>
</feature>
<protein>
    <submittedName>
        <fullName evidence="2">Uncharacterized protein</fullName>
    </submittedName>
</protein>
<dbReference type="AlphaFoldDB" id="A0A0C2M6U1"/>
<accession>A0A0C2M6U1</accession>
<evidence type="ECO:0000313" key="3">
    <source>
        <dbReference type="Proteomes" id="UP000031668"/>
    </source>
</evidence>
<sequence length="112" mass="12145">MLIVRNRQIFKRTLPSENSTTLTEHANATTLGDPVNTTITLSDPASTPTVLAETTSTTKLPDPVTVAPTTAAHDTKLRVYDYEFGQNGTHPTLGTSDSLGRYATFSKKARNH</sequence>
<gene>
    <name evidence="2" type="ORF">RF11_01008</name>
</gene>
<reference evidence="2 3" key="1">
    <citation type="journal article" date="2014" name="Genome Biol. Evol.">
        <title>The genome of the myxosporean Thelohanellus kitauei shows adaptations to nutrient acquisition within its fish host.</title>
        <authorList>
            <person name="Yang Y."/>
            <person name="Xiong J."/>
            <person name="Zhou Z."/>
            <person name="Huo F."/>
            <person name="Miao W."/>
            <person name="Ran C."/>
            <person name="Liu Y."/>
            <person name="Zhang J."/>
            <person name="Feng J."/>
            <person name="Wang M."/>
            <person name="Wang M."/>
            <person name="Wang L."/>
            <person name="Yao B."/>
        </authorList>
    </citation>
    <scope>NUCLEOTIDE SEQUENCE [LARGE SCALE GENOMIC DNA]</scope>
    <source>
        <strain evidence="2">Wuqing</strain>
    </source>
</reference>
<evidence type="ECO:0000313" key="2">
    <source>
        <dbReference type="EMBL" id="KII62745.1"/>
    </source>
</evidence>
<keyword evidence="3" id="KW-1185">Reference proteome</keyword>
<comment type="caution">
    <text evidence="2">The sequence shown here is derived from an EMBL/GenBank/DDBJ whole genome shotgun (WGS) entry which is preliminary data.</text>
</comment>
<name>A0A0C2M6U1_THEKT</name>
<organism evidence="2 3">
    <name type="scientific">Thelohanellus kitauei</name>
    <name type="common">Myxosporean</name>
    <dbReference type="NCBI Taxonomy" id="669202"/>
    <lineage>
        <taxon>Eukaryota</taxon>
        <taxon>Metazoa</taxon>
        <taxon>Cnidaria</taxon>
        <taxon>Myxozoa</taxon>
        <taxon>Myxosporea</taxon>
        <taxon>Bivalvulida</taxon>
        <taxon>Platysporina</taxon>
        <taxon>Myxobolidae</taxon>
        <taxon>Thelohanellus</taxon>
    </lineage>
</organism>
<evidence type="ECO:0000256" key="1">
    <source>
        <dbReference type="SAM" id="MobiDB-lite"/>
    </source>
</evidence>
<proteinExistence type="predicted"/>
<dbReference type="EMBL" id="JWZT01004875">
    <property type="protein sequence ID" value="KII62745.1"/>
    <property type="molecule type" value="Genomic_DNA"/>
</dbReference>